<dbReference type="NCBIfam" id="TIGR01640">
    <property type="entry name" value="F_box_assoc_1"/>
    <property type="match status" value="1"/>
</dbReference>
<sequence>MRALTFHSVQVNSMADQNYNEEEDYSIINCNLPKDAMELILVGLPVKSLLRFKCVAKSWYNYIRSPNFIKMHRNHQIYRNPSVIYSYQKKNVSCFRPDIFLLHLHPVLRNTKQYNSPIKQQLNLPFNGVKFECCCNGFICFMKNIYSSPKVILWNPANHRYKCISIPSECSKLTDLKLGFHQQSNEYKILKVPFQMLMDDESTKVAWVYTLSSGSWKTVSFTLPTLTGSSEPQISVNGFMYWLTGREVEYVICFDLIKDEFKLIDIPDDRGFDRQLIHRKLMVLRGSLAMMVSVEDCTKNTEIWMLVNEKSSYCWTKKFILEPFSKKTMLLGMLNDHKLLFVVLKTLPYSLRQVYSYDLVTEKTEYFHVPKEQDIAWFVGVYGCYFESLELEDGSGRRY</sequence>
<dbReference type="InterPro" id="IPR036047">
    <property type="entry name" value="F-box-like_dom_sf"/>
</dbReference>
<feature type="domain" description="F-box" evidence="1">
    <location>
        <begin position="32"/>
        <end position="71"/>
    </location>
</feature>
<organism evidence="2 3">
    <name type="scientific">Solanum verrucosum</name>
    <dbReference type="NCBI Taxonomy" id="315347"/>
    <lineage>
        <taxon>Eukaryota</taxon>
        <taxon>Viridiplantae</taxon>
        <taxon>Streptophyta</taxon>
        <taxon>Embryophyta</taxon>
        <taxon>Tracheophyta</taxon>
        <taxon>Spermatophyta</taxon>
        <taxon>Magnoliopsida</taxon>
        <taxon>eudicotyledons</taxon>
        <taxon>Gunneridae</taxon>
        <taxon>Pentapetalae</taxon>
        <taxon>asterids</taxon>
        <taxon>lamiids</taxon>
        <taxon>Solanales</taxon>
        <taxon>Solanaceae</taxon>
        <taxon>Solanoideae</taxon>
        <taxon>Solaneae</taxon>
        <taxon>Solanum</taxon>
    </lineage>
</organism>
<dbReference type="SMART" id="SM00256">
    <property type="entry name" value="FBOX"/>
    <property type="match status" value="1"/>
</dbReference>
<dbReference type="EMBL" id="CP133617">
    <property type="protein sequence ID" value="WMV34919.1"/>
    <property type="molecule type" value="Genomic_DNA"/>
</dbReference>
<dbReference type="InterPro" id="IPR013187">
    <property type="entry name" value="F-box-assoc_dom_typ3"/>
</dbReference>
<dbReference type="PANTHER" id="PTHR31672:SF10">
    <property type="entry name" value="F-BOX DOMAIN-CONTAINING PROTEIN"/>
    <property type="match status" value="1"/>
</dbReference>
<proteinExistence type="predicted"/>
<dbReference type="InterPro" id="IPR050796">
    <property type="entry name" value="SCF_F-box_component"/>
</dbReference>
<accession>A0AAF0R2A4</accession>
<dbReference type="InterPro" id="IPR017451">
    <property type="entry name" value="F-box-assoc_interact_dom"/>
</dbReference>
<dbReference type="CDD" id="cd22157">
    <property type="entry name" value="F-box_AtFBW1-like"/>
    <property type="match status" value="1"/>
</dbReference>
<dbReference type="AlphaFoldDB" id="A0AAF0R2A4"/>
<dbReference type="Pfam" id="PF08268">
    <property type="entry name" value="FBA_3"/>
    <property type="match status" value="1"/>
</dbReference>
<evidence type="ECO:0000313" key="2">
    <source>
        <dbReference type="EMBL" id="WMV34919.1"/>
    </source>
</evidence>
<evidence type="ECO:0000259" key="1">
    <source>
        <dbReference type="SMART" id="SM00256"/>
    </source>
</evidence>
<dbReference type="InterPro" id="IPR001810">
    <property type="entry name" value="F-box_dom"/>
</dbReference>
<reference evidence="2" key="1">
    <citation type="submission" date="2023-08" db="EMBL/GenBank/DDBJ databases">
        <title>A de novo genome assembly of Solanum verrucosum Schlechtendal, a Mexican diploid species geographically isolated from the other diploid A-genome species in potato relatives.</title>
        <authorList>
            <person name="Hosaka K."/>
        </authorList>
    </citation>
    <scope>NUCLEOTIDE SEQUENCE</scope>
    <source>
        <tissue evidence="2">Young leaves</tissue>
    </source>
</reference>
<dbReference type="Pfam" id="PF00646">
    <property type="entry name" value="F-box"/>
    <property type="match status" value="1"/>
</dbReference>
<evidence type="ECO:0000313" key="3">
    <source>
        <dbReference type="Proteomes" id="UP001234989"/>
    </source>
</evidence>
<dbReference type="SUPFAM" id="SSF81383">
    <property type="entry name" value="F-box domain"/>
    <property type="match status" value="1"/>
</dbReference>
<protein>
    <recommendedName>
        <fullName evidence="1">F-box domain-containing protein</fullName>
    </recommendedName>
</protein>
<dbReference type="PANTHER" id="PTHR31672">
    <property type="entry name" value="BNACNNG10540D PROTEIN"/>
    <property type="match status" value="1"/>
</dbReference>
<gene>
    <name evidence="2" type="ORF">MTR67_028304</name>
</gene>
<keyword evidence="3" id="KW-1185">Reference proteome</keyword>
<name>A0AAF0R2A4_SOLVR</name>
<dbReference type="Proteomes" id="UP001234989">
    <property type="component" value="Chromosome 6"/>
</dbReference>